<feature type="compositionally biased region" description="Basic and acidic residues" evidence="1">
    <location>
        <begin position="77"/>
        <end position="88"/>
    </location>
</feature>
<dbReference type="Proteomes" id="UP000598032">
    <property type="component" value="Unassembled WGS sequence"/>
</dbReference>
<protein>
    <submittedName>
        <fullName evidence="2">Uncharacterized protein</fullName>
    </submittedName>
</protein>
<feature type="region of interest" description="Disordered" evidence="1">
    <location>
        <begin position="1"/>
        <end position="29"/>
    </location>
</feature>
<sequence>MRPRVVPGDCTRREGHPAQSSHGAASDEIAGRCIEDGQSAPRRGKRFAPQKAIAETCGEAALHPRAATIHCAALSDPIRHDTTGDKPRTTANRKQKKWPQRSLRPSHHRITNQPLLPVSQSSAPTLAPQLLMQSECRFLQFATRTGNFRCFLFTRTCRPPAMVRIRCNSLTRAAISHGDQDVPGRLQQVTQPATQVCRHVHRSRPAGCPSHPYRVRILLKRLPVRLRSEVTS</sequence>
<accession>A0ABM8NKJ1</accession>
<proteinExistence type="predicted"/>
<evidence type="ECO:0000313" key="3">
    <source>
        <dbReference type="Proteomes" id="UP000598032"/>
    </source>
</evidence>
<comment type="caution">
    <text evidence="2">The sequence shown here is derived from an EMBL/GenBank/DDBJ whole genome shotgun (WGS) entry which is preliminary data.</text>
</comment>
<reference evidence="2 3" key="1">
    <citation type="submission" date="2020-10" db="EMBL/GenBank/DDBJ databases">
        <authorList>
            <person name="Peeters C."/>
        </authorList>
    </citation>
    <scope>NUCLEOTIDE SEQUENCE [LARGE SCALE GENOMIC DNA]</scope>
    <source>
        <strain evidence="2 3">LMG 28140</strain>
    </source>
</reference>
<feature type="region of interest" description="Disordered" evidence="1">
    <location>
        <begin position="77"/>
        <end position="107"/>
    </location>
</feature>
<keyword evidence="3" id="KW-1185">Reference proteome</keyword>
<name>A0ABM8NKJ1_9BURK</name>
<evidence type="ECO:0000256" key="1">
    <source>
        <dbReference type="SAM" id="MobiDB-lite"/>
    </source>
</evidence>
<feature type="compositionally biased region" description="Basic residues" evidence="1">
    <location>
        <begin position="91"/>
        <end position="107"/>
    </location>
</feature>
<dbReference type="EMBL" id="CAJHCP010000005">
    <property type="protein sequence ID" value="CAD6530373.1"/>
    <property type="molecule type" value="Genomic_DNA"/>
</dbReference>
<evidence type="ECO:0000313" key="2">
    <source>
        <dbReference type="EMBL" id="CAD6530373.1"/>
    </source>
</evidence>
<gene>
    <name evidence="2" type="ORF">LMG28140_02337</name>
</gene>
<organism evidence="2 3">
    <name type="scientific">Paraburkholderia metrosideri</name>
    <dbReference type="NCBI Taxonomy" id="580937"/>
    <lineage>
        <taxon>Bacteria</taxon>
        <taxon>Pseudomonadati</taxon>
        <taxon>Pseudomonadota</taxon>
        <taxon>Betaproteobacteria</taxon>
        <taxon>Burkholderiales</taxon>
        <taxon>Burkholderiaceae</taxon>
        <taxon>Paraburkholderia</taxon>
    </lineage>
</organism>